<organism evidence="1 2">
    <name type="scientific">Aerophototrophica crusticola</name>
    <dbReference type="NCBI Taxonomy" id="1709002"/>
    <lineage>
        <taxon>Bacteria</taxon>
        <taxon>Pseudomonadati</taxon>
        <taxon>Pseudomonadota</taxon>
        <taxon>Alphaproteobacteria</taxon>
        <taxon>Rhodospirillales</taxon>
        <taxon>Rhodospirillaceae</taxon>
        <taxon>Aerophototrophica</taxon>
    </lineage>
</organism>
<gene>
    <name evidence="1" type="ORF">HHL28_05710</name>
</gene>
<reference evidence="1" key="1">
    <citation type="submission" date="2020-04" db="EMBL/GenBank/DDBJ databases">
        <title>A desert anoxygenic phototrophic bacterium fixes CO2 using RubisCO under aerobic conditions.</title>
        <authorList>
            <person name="Tang K."/>
        </authorList>
    </citation>
    <scope>NUCLEOTIDE SEQUENCE [LARGE SCALE GENOMIC DNA]</scope>
    <source>
        <strain evidence="1">MIMtkB3</strain>
    </source>
</reference>
<name>A0A858R5T5_9PROT</name>
<proteinExistence type="predicted"/>
<dbReference type="KEGG" id="acru:HHL28_05710"/>
<keyword evidence="2" id="KW-1185">Reference proteome</keyword>
<dbReference type="EMBL" id="CP051775">
    <property type="protein sequence ID" value="QJE72662.1"/>
    <property type="molecule type" value="Genomic_DNA"/>
</dbReference>
<dbReference type="AlphaFoldDB" id="A0A858R5T5"/>
<evidence type="ECO:0000313" key="2">
    <source>
        <dbReference type="Proteomes" id="UP000501891"/>
    </source>
</evidence>
<dbReference type="Proteomes" id="UP000501891">
    <property type="component" value="Chromosome"/>
</dbReference>
<sequence length="216" mass="23958">MSTDLSLAEFLALNQYWEWDDCYIRLDQITLGSDWEARLQMQSTPWWREGANPDQVGVFGVVLRGIVDCQLPLGFWFGDLAVWHLGLQGSGHAVMEHGPAGVIYGASPLPDPDQFFAEFTDLLISLNAQQGPLDYLRRGTVAEFRSVVSSPGYMLMEAPSPVIQATRPMLEARSVRYSCLPQAGKDRDGTVGRPLIEVEINDGWVLCQEARVTLAG</sequence>
<accession>A0A858R5T5</accession>
<protein>
    <submittedName>
        <fullName evidence="1">Uncharacterized protein</fullName>
    </submittedName>
</protein>
<evidence type="ECO:0000313" key="1">
    <source>
        <dbReference type="EMBL" id="QJE72662.1"/>
    </source>
</evidence>